<dbReference type="OrthoDB" id="10670313at2759"/>
<comment type="caution">
    <text evidence="1">The sequence shown here is derived from an EMBL/GenBank/DDBJ whole genome shotgun (WGS) entry which is preliminary data.</text>
</comment>
<protein>
    <submittedName>
        <fullName evidence="1">Uncharacterized protein</fullName>
    </submittedName>
</protein>
<dbReference type="AlphaFoldDB" id="A0A8T2RXI5"/>
<dbReference type="Proteomes" id="UP000825935">
    <property type="component" value="Chromosome 24"/>
</dbReference>
<proteinExistence type="predicted"/>
<organism evidence="1 2">
    <name type="scientific">Ceratopteris richardii</name>
    <name type="common">Triangle waterfern</name>
    <dbReference type="NCBI Taxonomy" id="49495"/>
    <lineage>
        <taxon>Eukaryota</taxon>
        <taxon>Viridiplantae</taxon>
        <taxon>Streptophyta</taxon>
        <taxon>Embryophyta</taxon>
        <taxon>Tracheophyta</taxon>
        <taxon>Polypodiopsida</taxon>
        <taxon>Polypodiidae</taxon>
        <taxon>Polypodiales</taxon>
        <taxon>Pteridineae</taxon>
        <taxon>Pteridaceae</taxon>
        <taxon>Parkerioideae</taxon>
        <taxon>Ceratopteris</taxon>
    </lineage>
</organism>
<evidence type="ECO:0000313" key="1">
    <source>
        <dbReference type="EMBL" id="KAH7300581.1"/>
    </source>
</evidence>
<evidence type="ECO:0000313" key="2">
    <source>
        <dbReference type="Proteomes" id="UP000825935"/>
    </source>
</evidence>
<accession>A0A8T2RXI5</accession>
<gene>
    <name evidence="1" type="ORF">KP509_24G069700</name>
</gene>
<sequence length="281" mass="31345">MAYECAHGYEPDHRELHDWSREIITYAHAQGYVHGDQLHTWEASHEHMYDVGCKRDNSDINRKGGLQNAEKSASGASHLYARCQYKQYDTRQKLDVDNNMLDGAGIGNLNGKNYLEFTCSSASRLYQPSKYNLCYKDRKRSVKDATQGASAEGEGHVKVTNSNKATSSLAFYQDRDGSVPQPEDRTNNGPIYSHQLLLLPGSTSTILPQHENVSKSPTHSHEDIIVKEIPTEYTSCSLSDQSDSPAMYALNDVVCIDEVVNPTQAAEWFGDLFLCTSTLVS</sequence>
<keyword evidence="2" id="KW-1185">Reference proteome</keyword>
<dbReference type="EMBL" id="CM035429">
    <property type="protein sequence ID" value="KAH7300581.1"/>
    <property type="molecule type" value="Genomic_DNA"/>
</dbReference>
<reference evidence="1" key="1">
    <citation type="submission" date="2021-08" db="EMBL/GenBank/DDBJ databases">
        <title>WGS assembly of Ceratopteris richardii.</title>
        <authorList>
            <person name="Marchant D.B."/>
            <person name="Chen G."/>
            <person name="Jenkins J."/>
            <person name="Shu S."/>
            <person name="Leebens-Mack J."/>
            <person name="Grimwood J."/>
            <person name="Schmutz J."/>
            <person name="Soltis P."/>
            <person name="Soltis D."/>
            <person name="Chen Z.-H."/>
        </authorList>
    </citation>
    <scope>NUCLEOTIDE SEQUENCE</scope>
    <source>
        <strain evidence="1">Whitten #5841</strain>
        <tissue evidence="1">Leaf</tissue>
    </source>
</reference>
<name>A0A8T2RXI5_CERRI</name>